<dbReference type="Pfam" id="PF02458">
    <property type="entry name" value="Transferase"/>
    <property type="match status" value="1"/>
</dbReference>
<organism evidence="2 3">
    <name type="scientific">Taxus chinensis</name>
    <name type="common">Chinese yew</name>
    <name type="synonym">Taxus wallichiana var. chinensis</name>
    <dbReference type="NCBI Taxonomy" id="29808"/>
    <lineage>
        <taxon>Eukaryota</taxon>
        <taxon>Viridiplantae</taxon>
        <taxon>Streptophyta</taxon>
        <taxon>Embryophyta</taxon>
        <taxon>Tracheophyta</taxon>
        <taxon>Spermatophyta</taxon>
        <taxon>Pinopsida</taxon>
        <taxon>Pinidae</taxon>
        <taxon>Conifers II</taxon>
        <taxon>Cupressales</taxon>
        <taxon>Taxaceae</taxon>
        <taxon>Taxus</taxon>
    </lineage>
</organism>
<comment type="caution">
    <text evidence="2">The sequence shown here is derived from an EMBL/GenBank/DDBJ whole genome shotgun (WGS) entry which is preliminary data.</text>
</comment>
<sequence length="162" mass="17778">RKLESYHLMAGAGVVEISGAQVIRLDRKSTVFPSRPSQRQQCKLCSSDLMMLSCNYIQRCLLFSLENTCYDFQSVVELLKKSLSQTLLYFYPLAGRLAISAEGVVYIDCNDTGADFIEASAAADIGLADVTTENVGSVVRQLFALNAAINIDGRFLPLLVVQ</sequence>
<dbReference type="PANTHER" id="PTHR31896:SF64">
    <property type="entry name" value="TRICHOTHECENE 3-O-ACETYLTRANSFERASE"/>
    <property type="match status" value="1"/>
</dbReference>
<dbReference type="GO" id="GO:0016740">
    <property type="term" value="F:transferase activity"/>
    <property type="evidence" value="ECO:0007669"/>
    <property type="project" value="UniProtKB-KW"/>
</dbReference>
<dbReference type="AlphaFoldDB" id="A0AA38LKP7"/>
<dbReference type="EMBL" id="JAHRHJ020000002">
    <property type="protein sequence ID" value="KAH9324622.1"/>
    <property type="molecule type" value="Genomic_DNA"/>
</dbReference>
<feature type="non-terminal residue" evidence="2">
    <location>
        <position position="162"/>
    </location>
</feature>
<keyword evidence="3" id="KW-1185">Reference proteome</keyword>
<evidence type="ECO:0000313" key="2">
    <source>
        <dbReference type="EMBL" id="KAH9324622.1"/>
    </source>
</evidence>
<reference evidence="2 3" key="1">
    <citation type="journal article" date="2021" name="Nat. Plants">
        <title>The Taxus genome provides insights into paclitaxel biosynthesis.</title>
        <authorList>
            <person name="Xiong X."/>
            <person name="Gou J."/>
            <person name="Liao Q."/>
            <person name="Li Y."/>
            <person name="Zhou Q."/>
            <person name="Bi G."/>
            <person name="Li C."/>
            <person name="Du R."/>
            <person name="Wang X."/>
            <person name="Sun T."/>
            <person name="Guo L."/>
            <person name="Liang H."/>
            <person name="Lu P."/>
            <person name="Wu Y."/>
            <person name="Zhang Z."/>
            <person name="Ro D.K."/>
            <person name="Shang Y."/>
            <person name="Huang S."/>
            <person name="Yan J."/>
        </authorList>
    </citation>
    <scope>NUCLEOTIDE SEQUENCE [LARGE SCALE GENOMIC DNA]</scope>
    <source>
        <strain evidence="2">Ta-2019</strain>
    </source>
</reference>
<keyword evidence="1" id="KW-0808">Transferase</keyword>
<dbReference type="Proteomes" id="UP000824469">
    <property type="component" value="Unassembled WGS sequence"/>
</dbReference>
<protein>
    <submittedName>
        <fullName evidence="2">Uncharacterized protein</fullName>
    </submittedName>
</protein>
<dbReference type="InterPro" id="IPR023213">
    <property type="entry name" value="CAT-like_dom_sf"/>
</dbReference>
<proteinExistence type="predicted"/>
<name>A0AA38LKP7_TAXCH</name>
<gene>
    <name evidence="2" type="ORF">KI387_004800</name>
</gene>
<dbReference type="InterPro" id="IPR051283">
    <property type="entry name" value="Sec_Metabolite_Acyltrans"/>
</dbReference>
<dbReference type="OMA" id="DCNDGRV"/>
<feature type="non-terminal residue" evidence="2">
    <location>
        <position position="1"/>
    </location>
</feature>
<dbReference type="PANTHER" id="PTHR31896">
    <property type="entry name" value="FAMILY REGULATORY PROTEIN, PUTATIVE (AFU_ORTHOLOGUE AFUA_3G14730)-RELATED"/>
    <property type="match status" value="1"/>
</dbReference>
<evidence type="ECO:0000256" key="1">
    <source>
        <dbReference type="ARBA" id="ARBA00022679"/>
    </source>
</evidence>
<evidence type="ECO:0000313" key="3">
    <source>
        <dbReference type="Proteomes" id="UP000824469"/>
    </source>
</evidence>
<accession>A0AA38LKP7</accession>
<dbReference type="Gene3D" id="3.30.559.10">
    <property type="entry name" value="Chloramphenicol acetyltransferase-like domain"/>
    <property type="match status" value="1"/>
</dbReference>